<proteinExistence type="predicted"/>
<dbReference type="EMBL" id="LT559118">
    <property type="protein sequence ID" value="SBO97367.1"/>
    <property type="molecule type" value="Genomic_DNA"/>
</dbReference>
<organism evidence="1">
    <name type="scientific">Nonomuraea gerenzanensis</name>
    <dbReference type="NCBI Taxonomy" id="93944"/>
    <lineage>
        <taxon>Bacteria</taxon>
        <taxon>Bacillati</taxon>
        <taxon>Actinomycetota</taxon>
        <taxon>Actinomycetes</taxon>
        <taxon>Streptosporangiales</taxon>
        <taxon>Streptosporangiaceae</taxon>
        <taxon>Nonomuraea</taxon>
    </lineage>
</organism>
<dbReference type="InterPro" id="IPR011009">
    <property type="entry name" value="Kinase-like_dom_sf"/>
</dbReference>
<gene>
    <name evidence="1" type="ORF">BN4615_P6883</name>
</gene>
<sequence>MSIMVEQTHAAMVVLSGERAYKLKKPVHLGFLNCTTVRARLAACRREVELNRRLAPDVYEGVADVLGPDGQACEHPVVMRRMPEERRLATMVRAGVPVDEHLRAIARAVARLHAASPHGPGIDREGGVKALRSRWTDSFDQVRGLPSPPIERPVLDGLERLALRFLDGRGPLFEARSAAGRIVGGHGDLLADVLVVTETRGGSSCP</sequence>
<accession>A0A1M4EEH2</accession>
<name>A0A1M4EEH2_9ACTN</name>
<dbReference type="AlphaFoldDB" id="A0A1M4EEH2"/>
<dbReference type="SUPFAM" id="SSF56112">
    <property type="entry name" value="Protein kinase-like (PK-like)"/>
    <property type="match status" value="1"/>
</dbReference>
<evidence type="ECO:0000313" key="1">
    <source>
        <dbReference type="EMBL" id="SBO97367.1"/>
    </source>
</evidence>
<dbReference type="PANTHER" id="PTHR43883">
    <property type="entry name" value="SLR0207 PROTEIN"/>
    <property type="match status" value="1"/>
</dbReference>
<protein>
    <submittedName>
        <fullName evidence="1">Uncharacterized protein Mb2027c</fullName>
    </submittedName>
</protein>
<dbReference type="InterPro" id="IPR052732">
    <property type="entry name" value="Cell-binding_unc_protein"/>
</dbReference>
<dbReference type="RefSeq" id="WP_225266134.1">
    <property type="nucleotide sequence ID" value="NZ_CP084058.1"/>
</dbReference>
<reference evidence="1" key="1">
    <citation type="submission" date="2016-04" db="EMBL/GenBank/DDBJ databases">
        <authorList>
            <person name="Evans L.H."/>
            <person name="Alamgir A."/>
            <person name="Owens N."/>
            <person name="Weber N.D."/>
            <person name="Virtaneva K."/>
            <person name="Barbian K."/>
            <person name="Babar A."/>
            <person name="Rosenke K."/>
        </authorList>
    </citation>
    <scope>NUCLEOTIDE SEQUENCE</scope>
    <source>
        <strain evidence="1">Nono1</strain>
    </source>
</reference>
<dbReference type="PANTHER" id="PTHR43883:SF1">
    <property type="entry name" value="GLUCONOKINASE"/>
    <property type="match status" value="1"/>
</dbReference>